<evidence type="ECO:0000313" key="4">
    <source>
        <dbReference type="Proteomes" id="UP000249432"/>
    </source>
</evidence>
<reference evidence="3 4" key="1">
    <citation type="submission" date="2017-08" db="EMBL/GenBank/DDBJ databases">
        <title>Infants hospitalized years apart are colonized by the same room-sourced microbial strains.</title>
        <authorList>
            <person name="Brooks B."/>
            <person name="Olm M.R."/>
            <person name="Firek B.A."/>
            <person name="Baker R."/>
            <person name="Thomas B.C."/>
            <person name="Morowitz M.J."/>
            <person name="Banfield J.F."/>
        </authorList>
    </citation>
    <scope>NUCLEOTIDE SEQUENCE [LARGE SCALE GENOMIC DNA]</scope>
    <source>
        <strain evidence="3">S2_003_000_R1_3</strain>
    </source>
</reference>
<sequence>MSKAYIRLVALAASAAIPFASVTTTANDEPVQTANKADSQQEKVERKRNLIGTPQWNRDIQKLKSEGKLKQTK</sequence>
<accession>A0A2W5U8Z6</accession>
<gene>
    <name evidence="3" type="ORF">DI525_03815</name>
</gene>
<dbReference type="AlphaFoldDB" id="A0A2W5U8Z6"/>
<proteinExistence type="predicted"/>
<feature type="signal peptide" evidence="2">
    <location>
        <begin position="1"/>
        <end position="26"/>
    </location>
</feature>
<feature type="compositionally biased region" description="Basic and acidic residues" evidence="1">
    <location>
        <begin position="39"/>
        <end position="48"/>
    </location>
</feature>
<feature type="compositionally biased region" description="Basic and acidic residues" evidence="1">
    <location>
        <begin position="59"/>
        <end position="73"/>
    </location>
</feature>
<evidence type="ECO:0000256" key="1">
    <source>
        <dbReference type="SAM" id="MobiDB-lite"/>
    </source>
</evidence>
<feature type="compositionally biased region" description="Polar residues" evidence="1">
    <location>
        <begin position="27"/>
        <end position="38"/>
    </location>
</feature>
<organism evidence="3 4">
    <name type="scientific">Corynebacterium kroppenstedtii</name>
    <dbReference type="NCBI Taxonomy" id="161879"/>
    <lineage>
        <taxon>Bacteria</taxon>
        <taxon>Bacillati</taxon>
        <taxon>Actinomycetota</taxon>
        <taxon>Actinomycetes</taxon>
        <taxon>Mycobacteriales</taxon>
        <taxon>Corynebacteriaceae</taxon>
        <taxon>Corynebacterium</taxon>
    </lineage>
</organism>
<feature type="chain" id="PRO_5015957135" description="Secreted protein" evidence="2">
    <location>
        <begin position="27"/>
        <end position="73"/>
    </location>
</feature>
<dbReference type="EMBL" id="QFRA01000006">
    <property type="protein sequence ID" value="PZR05418.1"/>
    <property type="molecule type" value="Genomic_DNA"/>
</dbReference>
<evidence type="ECO:0000256" key="2">
    <source>
        <dbReference type="SAM" id="SignalP"/>
    </source>
</evidence>
<dbReference type="RefSeq" id="WP_303734465.1">
    <property type="nucleotide sequence ID" value="NZ_CAKZHK010000008.1"/>
</dbReference>
<evidence type="ECO:0000313" key="3">
    <source>
        <dbReference type="EMBL" id="PZR05418.1"/>
    </source>
</evidence>
<dbReference type="Proteomes" id="UP000249432">
    <property type="component" value="Unassembled WGS sequence"/>
</dbReference>
<evidence type="ECO:0008006" key="5">
    <source>
        <dbReference type="Google" id="ProtNLM"/>
    </source>
</evidence>
<keyword evidence="2" id="KW-0732">Signal</keyword>
<protein>
    <recommendedName>
        <fullName evidence="5">Secreted protein</fullName>
    </recommendedName>
</protein>
<name>A0A2W5U8Z6_9CORY</name>
<comment type="caution">
    <text evidence="3">The sequence shown here is derived from an EMBL/GenBank/DDBJ whole genome shotgun (WGS) entry which is preliminary data.</text>
</comment>
<feature type="region of interest" description="Disordered" evidence="1">
    <location>
        <begin position="27"/>
        <end position="73"/>
    </location>
</feature>